<gene>
    <name evidence="9" type="ORF">IAB07_04675</name>
</gene>
<dbReference type="InterPro" id="IPR045018">
    <property type="entry name" value="Azg-like"/>
</dbReference>
<accession>A0A9D1MM48</accession>
<reference evidence="9" key="1">
    <citation type="submission" date="2020-10" db="EMBL/GenBank/DDBJ databases">
        <authorList>
            <person name="Gilroy R."/>
        </authorList>
    </citation>
    <scope>NUCLEOTIDE SEQUENCE</scope>
    <source>
        <strain evidence="9">9366</strain>
    </source>
</reference>
<keyword evidence="6 8" id="KW-0472">Membrane</keyword>
<dbReference type="AlphaFoldDB" id="A0A9D1MM48"/>
<evidence type="ECO:0000256" key="1">
    <source>
        <dbReference type="ARBA" id="ARBA00004127"/>
    </source>
</evidence>
<proteinExistence type="inferred from homology"/>
<feature type="transmembrane region" description="Helical" evidence="8">
    <location>
        <begin position="473"/>
        <end position="506"/>
    </location>
</feature>
<dbReference type="GO" id="GO:0005345">
    <property type="term" value="F:purine nucleobase transmembrane transporter activity"/>
    <property type="evidence" value="ECO:0007669"/>
    <property type="project" value="TreeGrafter"/>
</dbReference>
<dbReference type="PANTHER" id="PTHR43337:SF1">
    <property type="entry name" value="XANTHINE_URACIL PERMEASE C887.17-RELATED"/>
    <property type="match status" value="1"/>
</dbReference>
<feature type="transmembrane region" description="Helical" evidence="8">
    <location>
        <begin position="513"/>
        <end position="530"/>
    </location>
</feature>
<protein>
    <submittedName>
        <fullName evidence="9">NCS2 family permease</fullName>
    </submittedName>
</protein>
<feature type="transmembrane region" description="Helical" evidence="8">
    <location>
        <begin position="385"/>
        <end position="406"/>
    </location>
</feature>
<organism evidence="9 10">
    <name type="scientific">Candidatus Caccalectryoclostridium excrementigallinarum</name>
    <dbReference type="NCBI Taxonomy" id="2840710"/>
    <lineage>
        <taxon>Bacteria</taxon>
        <taxon>Bacillati</taxon>
        <taxon>Bacillota</taxon>
        <taxon>Clostridia</taxon>
        <taxon>Christensenellales</taxon>
        <taxon>Christensenellaceae</taxon>
        <taxon>Christensenellaceae incertae sedis</taxon>
        <taxon>Candidatus Caccalectryoclostridium</taxon>
    </lineage>
</organism>
<evidence type="ECO:0000256" key="2">
    <source>
        <dbReference type="ARBA" id="ARBA00005697"/>
    </source>
</evidence>
<dbReference type="EMBL" id="DVNJ01000024">
    <property type="protein sequence ID" value="HIU63040.1"/>
    <property type="molecule type" value="Genomic_DNA"/>
</dbReference>
<evidence type="ECO:0000256" key="3">
    <source>
        <dbReference type="ARBA" id="ARBA00022448"/>
    </source>
</evidence>
<comment type="subcellular location">
    <subcellularLocation>
        <location evidence="1">Endomembrane system</location>
        <topology evidence="1">Multi-pass membrane protein</topology>
    </subcellularLocation>
</comment>
<evidence type="ECO:0000256" key="7">
    <source>
        <dbReference type="SAM" id="MobiDB-lite"/>
    </source>
</evidence>
<feature type="transmembrane region" description="Helical" evidence="8">
    <location>
        <begin position="228"/>
        <end position="256"/>
    </location>
</feature>
<feature type="transmembrane region" description="Helical" evidence="8">
    <location>
        <begin position="100"/>
        <end position="120"/>
    </location>
</feature>
<feature type="transmembrane region" description="Helical" evidence="8">
    <location>
        <begin position="450"/>
        <end position="467"/>
    </location>
</feature>
<keyword evidence="4 8" id="KW-0812">Transmembrane</keyword>
<feature type="transmembrane region" description="Helical" evidence="8">
    <location>
        <begin position="187"/>
        <end position="208"/>
    </location>
</feature>
<feature type="transmembrane region" description="Helical" evidence="8">
    <location>
        <begin position="263"/>
        <end position="285"/>
    </location>
</feature>
<evidence type="ECO:0000313" key="10">
    <source>
        <dbReference type="Proteomes" id="UP000824145"/>
    </source>
</evidence>
<feature type="region of interest" description="Disordered" evidence="7">
    <location>
        <begin position="1"/>
        <end position="25"/>
    </location>
</feature>
<feature type="transmembrane region" description="Helical" evidence="8">
    <location>
        <begin position="148"/>
        <end position="167"/>
    </location>
</feature>
<dbReference type="PANTHER" id="PTHR43337">
    <property type="entry name" value="XANTHINE/URACIL PERMEASE C887.17-RELATED"/>
    <property type="match status" value="1"/>
</dbReference>
<dbReference type="GO" id="GO:0005886">
    <property type="term" value="C:plasma membrane"/>
    <property type="evidence" value="ECO:0007669"/>
    <property type="project" value="TreeGrafter"/>
</dbReference>
<feature type="transmembrane region" description="Helical" evidence="8">
    <location>
        <begin position="67"/>
        <end position="88"/>
    </location>
</feature>
<dbReference type="InterPro" id="IPR006043">
    <property type="entry name" value="NCS2"/>
</dbReference>
<dbReference type="Proteomes" id="UP000824145">
    <property type="component" value="Unassembled WGS sequence"/>
</dbReference>
<comment type="similarity">
    <text evidence="2">Belongs to the nucleobase:cation symporter-2 (NCS2) (TC 2.A.40) family. Azg-like subfamily.</text>
</comment>
<evidence type="ECO:0000256" key="8">
    <source>
        <dbReference type="SAM" id="Phobius"/>
    </source>
</evidence>
<name>A0A9D1MM48_9FIRM</name>
<feature type="compositionally biased region" description="Basic and acidic residues" evidence="7">
    <location>
        <begin position="1"/>
        <end position="12"/>
    </location>
</feature>
<reference evidence="9" key="2">
    <citation type="journal article" date="2021" name="PeerJ">
        <title>Extensive microbial diversity within the chicken gut microbiome revealed by metagenomics and culture.</title>
        <authorList>
            <person name="Gilroy R."/>
            <person name="Ravi A."/>
            <person name="Getino M."/>
            <person name="Pursley I."/>
            <person name="Horton D.L."/>
            <person name="Alikhan N.F."/>
            <person name="Baker D."/>
            <person name="Gharbi K."/>
            <person name="Hall N."/>
            <person name="Watson M."/>
            <person name="Adriaenssens E.M."/>
            <person name="Foster-Nyarko E."/>
            <person name="Jarju S."/>
            <person name="Secka A."/>
            <person name="Antonio M."/>
            <person name="Oren A."/>
            <person name="Chaudhuri R.R."/>
            <person name="La Ragione R."/>
            <person name="Hildebrand F."/>
            <person name="Pallen M.J."/>
        </authorList>
    </citation>
    <scope>NUCLEOTIDE SEQUENCE</scope>
    <source>
        <strain evidence="9">9366</strain>
    </source>
</reference>
<evidence type="ECO:0000313" key="9">
    <source>
        <dbReference type="EMBL" id="HIU63040.1"/>
    </source>
</evidence>
<feature type="transmembrane region" description="Helical" evidence="8">
    <location>
        <begin position="336"/>
        <end position="364"/>
    </location>
</feature>
<keyword evidence="5 8" id="KW-1133">Transmembrane helix</keyword>
<evidence type="ECO:0000256" key="6">
    <source>
        <dbReference type="ARBA" id="ARBA00023136"/>
    </source>
</evidence>
<evidence type="ECO:0000256" key="5">
    <source>
        <dbReference type="ARBA" id="ARBA00022989"/>
    </source>
</evidence>
<dbReference type="GO" id="GO:0012505">
    <property type="term" value="C:endomembrane system"/>
    <property type="evidence" value="ECO:0007669"/>
    <property type="project" value="UniProtKB-SubCell"/>
</dbReference>
<feature type="transmembrane region" description="Helical" evidence="8">
    <location>
        <begin position="418"/>
        <end position="438"/>
    </location>
</feature>
<comment type="caution">
    <text evidence="9">The sequence shown here is derived from an EMBL/GenBank/DDBJ whole genome shotgun (WGS) entry which is preliminary data.</text>
</comment>
<evidence type="ECO:0000256" key="4">
    <source>
        <dbReference type="ARBA" id="ARBA00022692"/>
    </source>
</evidence>
<keyword evidence="3" id="KW-0813">Transport</keyword>
<feature type="transmembrane region" description="Helical" evidence="8">
    <location>
        <begin position="125"/>
        <end position="142"/>
    </location>
</feature>
<sequence length="531" mass="55644">MSEEEMKDRAPLEETPAEESAETAVVEEAVAEGAAEAAAPSPKKGFWGKVDNWFGITRSGSSFRTEIVAGLTTFMAMVYILMVNAGMFSGVITDSSDPYGAAYIATSIGAIIGTMLMAFLARMPLAQASGMGINAFIVYTLLNEGTGLTYANCMVFTLIDGVIFLILTVTGLRKKIFEAIPAAVRHAIPVGIGLFIAFIGLQQAGVIVDEASTLTTFISFNVLADNPFMTYSAGTVGGMLPAIVAILGVITIAILSKKNVKGAILWGILGSTVLYYVLAGIAVGAGSTGAQEMFDNVTISNPFDAFVAWGKDSAGVVFYEGFNFDKYLSTPGNTGATLAVVLITSALSLCMIDMFDTIGTLYGACSKGDLLDKDGTPIRMERMMLADAIATCTGAIAGTSTVTTFVESSSGVVVGGKTGFTAFITGVCFIVAMFLSPIAQLIPRSATATALLWVGVLMMSSVTKINWSNASEAIVAFMTFMVMLLGYSISKGIGAGILTYIVVSVFTGKIRKISVPTWVIGAIFLATFLLT</sequence>
<dbReference type="Pfam" id="PF00860">
    <property type="entry name" value="Xan_ur_permease"/>
    <property type="match status" value="1"/>
</dbReference>